<proteinExistence type="predicted"/>
<gene>
    <name evidence="8" type="ORF">COY52_06285</name>
</gene>
<keyword evidence="2" id="KW-1003">Cell membrane</keyword>
<keyword evidence="5 6" id="KW-0472">Membrane</keyword>
<keyword evidence="3 6" id="KW-0812">Transmembrane</keyword>
<evidence type="ECO:0000256" key="1">
    <source>
        <dbReference type="ARBA" id="ARBA00004651"/>
    </source>
</evidence>
<comment type="caution">
    <text evidence="8">The sequence shown here is derived from an EMBL/GenBank/DDBJ whole genome shotgun (WGS) entry which is preliminary data.</text>
</comment>
<evidence type="ECO:0000259" key="7">
    <source>
        <dbReference type="Pfam" id="PF00482"/>
    </source>
</evidence>
<dbReference type="PANTHER" id="PTHR35007">
    <property type="entry name" value="INTEGRAL MEMBRANE PROTEIN-RELATED"/>
    <property type="match status" value="1"/>
</dbReference>
<evidence type="ECO:0000313" key="9">
    <source>
        <dbReference type="Proteomes" id="UP000229307"/>
    </source>
</evidence>
<dbReference type="Proteomes" id="UP000229307">
    <property type="component" value="Unassembled WGS sequence"/>
</dbReference>
<evidence type="ECO:0000256" key="4">
    <source>
        <dbReference type="ARBA" id="ARBA00022989"/>
    </source>
</evidence>
<organism evidence="8 9">
    <name type="scientific">Candidatus Desantisbacteria bacterium CG_4_10_14_0_8_um_filter_48_22</name>
    <dbReference type="NCBI Taxonomy" id="1974543"/>
    <lineage>
        <taxon>Bacteria</taxon>
        <taxon>Candidatus Desantisiibacteriota</taxon>
    </lineage>
</organism>
<dbReference type="InterPro" id="IPR042094">
    <property type="entry name" value="T2SS_GspF_sf"/>
</dbReference>
<feature type="domain" description="Type II secretion system protein GspF" evidence="7">
    <location>
        <begin position="24"/>
        <end position="149"/>
    </location>
</feature>
<dbReference type="AlphaFoldDB" id="A0A2M7SAX7"/>
<comment type="subcellular location">
    <subcellularLocation>
        <location evidence="1">Cell membrane</location>
        <topology evidence="1">Multi-pass membrane protein</topology>
    </subcellularLocation>
</comment>
<dbReference type="GO" id="GO:0005886">
    <property type="term" value="C:plasma membrane"/>
    <property type="evidence" value="ECO:0007669"/>
    <property type="project" value="UniProtKB-SubCell"/>
</dbReference>
<evidence type="ECO:0000256" key="5">
    <source>
        <dbReference type="ARBA" id="ARBA00023136"/>
    </source>
</evidence>
<protein>
    <recommendedName>
        <fullName evidence="7">Type II secretion system protein GspF domain-containing protein</fullName>
    </recommendedName>
</protein>
<evidence type="ECO:0000256" key="3">
    <source>
        <dbReference type="ARBA" id="ARBA00022692"/>
    </source>
</evidence>
<reference evidence="9" key="1">
    <citation type="submission" date="2017-09" db="EMBL/GenBank/DDBJ databases">
        <title>Depth-based differentiation of microbial function through sediment-hosted aquifers and enrichment of novel symbionts in the deep terrestrial subsurface.</title>
        <authorList>
            <person name="Probst A.J."/>
            <person name="Ladd B."/>
            <person name="Jarett J.K."/>
            <person name="Geller-Mcgrath D.E."/>
            <person name="Sieber C.M.K."/>
            <person name="Emerson J.B."/>
            <person name="Anantharaman K."/>
            <person name="Thomas B.C."/>
            <person name="Malmstrom R."/>
            <person name="Stieglmeier M."/>
            <person name="Klingl A."/>
            <person name="Woyke T."/>
            <person name="Ryan C.M."/>
            <person name="Banfield J.F."/>
        </authorList>
    </citation>
    <scope>NUCLEOTIDE SEQUENCE [LARGE SCALE GENOMIC DNA]</scope>
</reference>
<evidence type="ECO:0000313" key="8">
    <source>
        <dbReference type="EMBL" id="PIZ16706.1"/>
    </source>
</evidence>
<sequence length="191" mass="20759">MTSDVLSRLFRRGQTLEAQLPGALDFLASSLRSGSSVTQAISLLADEFPQPVSGEFGMVLKETRMGLPLQESLENLRKRVRNADLDLAVTSIIISRETGASLSEVLGKISSVIRERGKIIGKAKALVSQGKMQSIVVGVLPVILCFVILAVDPGYIMPLFRRPLGWAMIAAACGLEFLGVFFIRKITRIEV</sequence>
<feature type="transmembrane region" description="Helical" evidence="6">
    <location>
        <begin position="132"/>
        <end position="151"/>
    </location>
</feature>
<feature type="transmembrane region" description="Helical" evidence="6">
    <location>
        <begin position="163"/>
        <end position="183"/>
    </location>
</feature>
<dbReference type="InterPro" id="IPR018076">
    <property type="entry name" value="T2SS_GspF_dom"/>
</dbReference>
<evidence type="ECO:0000256" key="2">
    <source>
        <dbReference type="ARBA" id="ARBA00022475"/>
    </source>
</evidence>
<accession>A0A2M7SAX7</accession>
<evidence type="ECO:0000256" key="6">
    <source>
        <dbReference type="SAM" id="Phobius"/>
    </source>
</evidence>
<dbReference type="EMBL" id="PFMR01000170">
    <property type="protein sequence ID" value="PIZ16706.1"/>
    <property type="molecule type" value="Genomic_DNA"/>
</dbReference>
<name>A0A2M7SAX7_9BACT</name>
<dbReference type="PANTHER" id="PTHR35007:SF1">
    <property type="entry name" value="PILUS ASSEMBLY PROTEIN"/>
    <property type="match status" value="1"/>
</dbReference>
<dbReference type="Pfam" id="PF00482">
    <property type="entry name" value="T2SSF"/>
    <property type="match status" value="1"/>
</dbReference>
<dbReference type="Gene3D" id="1.20.81.30">
    <property type="entry name" value="Type II secretion system (T2SS), domain F"/>
    <property type="match status" value="1"/>
</dbReference>
<keyword evidence="4 6" id="KW-1133">Transmembrane helix</keyword>